<keyword evidence="1" id="KW-0472">Membrane</keyword>
<feature type="transmembrane region" description="Helical" evidence="1">
    <location>
        <begin position="46"/>
        <end position="67"/>
    </location>
</feature>
<accession>A0A1M2V0Y1</accession>
<dbReference type="RefSeq" id="WP_072677998.1">
    <property type="nucleotide sequence ID" value="NZ_MPKY01000001.1"/>
</dbReference>
<protein>
    <submittedName>
        <fullName evidence="2">Uncharacterized protein</fullName>
    </submittedName>
</protein>
<reference evidence="2" key="1">
    <citation type="submission" date="2016-11" db="EMBL/GenBank/DDBJ databases">
        <title>Draft Genome Sequence of Marinobacter hydrocarbonoclasticus strain STW2, a polyaromatic aromatic hydrocarbon degrading and denitrifying bacterium from rhizosphere of Seagrass Enhalus acodoides.</title>
        <authorList>
            <person name="Ling J."/>
            <person name="Dong J."/>
        </authorList>
    </citation>
    <scope>NUCLEOTIDE SEQUENCE [LARGE SCALE GENOMIC DNA]</scope>
    <source>
        <strain evidence="2">STW2</strain>
    </source>
</reference>
<dbReference type="EMBL" id="MPKY01000001">
    <property type="protein sequence ID" value="OJT01235.1"/>
    <property type="molecule type" value="Genomic_DNA"/>
</dbReference>
<proteinExistence type="predicted"/>
<evidence type="ECO:0000313" key="3">
    <source>
        <dbReference type="Proteomes" id="UP000183986"/>
    </source>
</evidence>
<dbReference type="AlphaFoldDB" id="A0A1M2V0Y1"/>
<evidence type="ECO:0000313" key="2">
    <source>
        <dbReference type="EMBL" id="OJT01235.1"/>
    </source>
</evidence>
<feature type="transmembrane region" description="Helical" evidence="1">
    <location>
        <begin position="73"/>
        <end position="91"/>
    </location>
</feature>
<organism evidence="2 3">
    <name type="scientific">Marinobacter nauticus</name>
    <name type="common">Marinobacter hydrocarbonoclasticus</name>
    <name type="synonym">Marinobacter aquaeolei</name>
    <dbReference type="NCBI Taxonomy" id="2743"/>
    <lineage>
        <taxon>Bacteria</taxon>
        <taxon>Pseudomonadati</taxon>
        <taxon>Pseudomonadota</taxon>
        <taxon>Gammaproteobacteria</taxon>
        <taxon>Pseudomonadales</taxon>
        <taxon>Marinobacteraceae</taxon>
        <taxon>Marinobacter</taxon>
    </lineage>
</organism>
<comment type="caution">
    <text evidence="2">The sequence shown here is derived from an EMBL/GenBank/DDBJ whole genome shotgun (WGS) entry which is preliminary data.</text>
</comment>
<keyword evidence="1" id="KW-1133">Transmembrane helix</keyword>
<keyword evidence="3" id="KW-1185">Reference proteome</keyword>
<keyword evidence="1" id="KW-0812">Transmembrane</keyword>
<gene>
    <name evidence="2" type="ORF">BEE62_14900</name>
</gene>
<name>A0A1M2V0Y1_MARNT</name>
<evidence type="ECO:0000256" key="1">
    <source>
        <dbReference type="SAM" id="Phobius"/>
    </source>
</evidence>
<sequence length="127" mass="13865">MKLIGGSYGADGKVEIGSSNIIVNGRMIGRSKVKSMETRQHSQREFSAITLIVGLFLFVPLCALPAGFFFGDLAALLVGLAAFVFTMFATFDHVESRIVTITTDEDKTLSIQCNKKEAQRLQSFSPN</sequence>
<dbReference type="Proteomes" id="UP000183986">
    <property type="component" value="Unassembled WGS sequence"/>
</dbReference>